<evidence type="ECO:0000256" key="1">
    <source>
        <dbReference type="SAM" id="Phobius"/>
    </source>
</evidence>
<gene>
    <name evidence="2" type="ORF">TPL01_07110</name>
</gene>
<keyword evidence="1" id="KW-0812">Transmembrane</keyword>
<name>A0A512L523_9PROT</name>
<keyword evidence="1" id="KW-1133">Transmembrane helix</keyword>
<dbReference type="AlphaFoldDB" id="A0A512L523"/>
<evidence type="ECO:0000313" key="3">
    <source>
        <dbReference type="Proteomes" id="UP000321337"/>
    </source>
</evidence>
<proteinExistence type="predicted"/>
<reference evidence="2 3" key="1">
    <citation type="submission" date="2019-07" db="EMBL/GenBank/DDBJ databases">
        <title>Whole genome shotgun sequence of Thiobacillus plumbophilus NBRC 107929.</title>
        <authorList>
            <person name="Hosoyama A."/>
            <person name="Uohara A."/>
            <person name="Ohji S."/>
            <person name="Ichikawa N."/>
        </authorList>
    </citation>
    <scope>NUCLEOTIDE SEQUENCE [LARGE SCALE GENOMIC DNA]</scope>
    <source>
        <strain evidence="2 3">NBRC 107929</strain>
    </source>
</reference>
<accession>A0A512L523</accession>
<protein>
    <submittedName>
        <fullName evidence="2">Uncharacterized protein</fullName>
    </submittedName>
</protein>
<dbReference type="OrthoDB" id="8563753at2"/>
<evidence type="ECO:0000313" key="2">
    <source>
        <dbReference type="EMBL" id="GEP29573.1"/>
    </source>
</evidence>
<keyword evidence="1" id="KW-0472">Membrane</keyword>
<dbReference type="RefSeq" id="WP_147070857.1">
    <property type="nucleotide sequence ID" value="NZ_AP021884.1"/>
</dbReference>
<feature type="transmembrane region" description="Helical" evidence="1">
    <location>
        <begin position="12"/>
        <end position="31"/>
    </location>
</feature>
<dbReference type="Proteomes" id="UP000321337">
    <property type="component" value="Unassembled WGS sequence"/>
</dbReference>
<organism evidence="2 3">
    <name type="scientific">Sulfuriferula plumbiphila</name>
    <dbReference type="NCBI Taxonomy" id="171865"/>
    <lineage>
        <taxon>Bacteria</taxon>
        <taxon>Pseudomonadati</taxon>
        <taxon>Pseudomonadota</taxon>
        <taxon>Betaproteobacteria</taxon>
        <taxon>Nitrosomonadales</taxon>
        <taxon>Sulfuricellaceae</taxon>
        <taxon>Sulfuriferula</taxon>
    </lineage>
</organism>
<sequence length="167" mass="19162">MFTLTISLDSLALYIVAADILILLSYVLYLFHRKRQLNKAMDAITDFITGYFNNSGAETRVTCFKLDANNHFVTLIESEPLKRFRYSIILENNLISHIFKTTGIVIEKIYWRFPIKPSPEIIATPDGNNLADDDSYFSDAYALAKAQGEYQVSEVPWDQYENSTVEK</sequence>
<comment type="caution">
    <text evidence="2">The sequence shown here is derived from an EMBL/GenBank/DDBJ whole genome shotgun (WGS) entry which is preliminary data.</text>
</comment>
<keyword evidence="3" id="KW-1185">Reference proteome</keyword>
<dbReference type="EMBL" id="BKAD01000007">
    <property type="protein sequence ID" value="GEP29573.1"/>
    <property type="molecule type" value="Genomic_DNA"/>
</dbReference>